<reference evidence="2" key="1">
    <citation type="submission" date="2024-07" db="EMBL/GenBank/DDBJ databases">
        <title>Identification and characteristics of an arsenic-resistant bacterial isolate, which belongs to a novel species.</title>
        <authorList>
            <person name="Juszczyk A."/>
            <person name="Kowalczyk A."/>
            <person name="Was K."/>
            <person name="Kosowicz W."/>
            <person name="Budzyn A."/>
            <person name="Latowski D."/>
        </authorList>
    </citation>
    <scope>NUCLEOTIDE SEQUENCE</scope>
    <source>
        <strain evidence="2">As8PL</strain>
    </source>
</reference>
<sequence>MKKSLVSKVIVFTVSIFLFTVVGQPYFTAASTPNSYEDYYEDFFDGDSTWENLKFEDLDLLSLNELEDLGLNVEDGYDEINEEIFNDGFDFEAAVEELDIAKMDEEEEEEFLEIINEVAALSSTEEEELLVEALTGFFDSNSEVYNDLEATETQMIEDYIEKIESEENNFISSINKTLFGEEAYAAKKKGKIAIGVNLLGSIFNVAFAGLVGGGASAVKNLIKKKGKKVVAQQLSRVATAQAKKAGIKTVKGVAIATVIANVVYTALDYADVGGALAKLIDRVDWYPRNGWVDVTK</sequence>
<keyword evidence="1" id="KW-1133">Transmembrane helix</keyword>
<dbReference type="RefSeq" id="WP_368504288.1">
    <property type="nucleotide sequence ID" value="NZ_CP162551.1"/>
</dbReference>
<organism evidence="2">
    <name type="scientific">Alkalihalophilus sp. As8PL</name>
    <dbReference type="NCBI Taxonomy" id="3237103"/>
    <lineage>
        <taxon>Bacteria</taxon>
        <taxon>Bacillati</taxon>
        <taxon>Bacillota</taxon>
        <taxon>Bacilli</taxon>
        <taxon>Bacillales</taxon>
        <taxon>Bacillaceae</taxon>
        <taxon>Alkalihalophilus</taxon>
    </lineage>
</organism>
<feature type="transmembrane region" description="Helical" evidence="1">
    <location>
        <begin position="198"/>
        <end position="218"/>
    </location>
</feature>
<keyword evidence="1" id="KW-0472">Membrane</keyword>
<evidence type="ECO:0000313" key="2">
    <source>
        <dbReference type="EMBL" id="XDI36909.1"/>
    </source>
</evidence>
<dbReference type="AlphaFoldDB" id="A0AB39BU22"/>
<proteinExistence type="predicted"/>
<dbReference type="EMBL" id="CP162551">
    <property type="protein sequence ID" value="XDI36909.1"/>
    <property type="molecule type" value="Genomic_DNA"/>
</dbReference>
<keyword evidence="1" id="KW-0812">Transmembrane</keyword>
<evidence type="ECO:0000256" key="1">
    <source>
        <dbReference type="SAM" id="Phobius"/>
    </source>
</evidence>
<protein>
    <submittedName>
        <fullName evidence="2">Uncharacterized protein</fullName>
    </submittedName>
</protein>
<accession>A0AB39BU22</accession>
<name>A0AB39BU22_9BACI</name>
<gene>
    <name evidence="2" type="ORF">AB3N04_19915</name>
</gene>